<evidence type="ECO:0000256" key="7">
    <source>
        <dbReference type="ARBA" id="ARBA00022958"/>
    </source>
</evidence>
<evidence type="ECO:0000256" key="2">
    <source>
        <dbReference type="ARBA" id="ARBA00022448"/>
    </source>
</evidence>
<sequence>MFRQFLERFHSVLGVKEPNMNVEQFGATSSSGSGKAYLTWTDLRKVFEADSHDSSIPWIRLTFAEKCNFVFDGRCSSVFDGGQGQGQGESYLSWTVGLVVFVAIIMNVVQIFGVVDERVGDICAIIFSVEYVCKFAVAPFCRYNIFNEDVLLEKVVLDPKDAEGVVTVSMTKWDRVVKFFFTPMNLIDFLSILPAWIDFVLSLFATGDDSDDGVNLTFLRALRLFRLFRILKFGKFSSTLTVLGYTIGNSVQSIGVLCLYILMIAMLAGAVIQQLEYPQDLPPDDEDLQKAFVSVPMAMKWVAGRMVTMQHSTPEKKALPQNLVSSFIIIFLGLFKGVIFVLPIATITTAYKESSTKLDEQQKLQQEVEENRLTPLGLEWCKDPTAPAARIEIVEDIAQGSAPQGIGSINLPFYIDGWDRNRIVKLWVPVVGALKGRWSNHPGVEVKLTWTPDEDSKPKEKFPKGTLKVQVIRGANFVAKGGIRWRVVVEVPVKLHPTERNQNDHLDRKEFQHVGGDKSAPEFGNEQVFAVRWEPKVPSKKGEELRQKEVLDLLKEQGQKLQTLESKVKG</sequence>
<dbReference type="SUPFAM" id="SSF81324">
    <property type="entry name" value="Voltage-gated potassium channels"/>
    <property type="match status" value="1"/>
</dbReference>
<accession>A0ABN9REV1</accession>
<keyword evidence="8 12" id="KW-1133">Transmembrane helix</keyword>
<feature type="transmembrane region" description="Helical" evidence="12">
    <location>
        <begin position="91"/>
        <end position="112"/>
    </location>
</feature>
<protein>
    <recommendedName>
        <fullName evidence="13">Ion transport domain-containing protein</fullName>
    </recommendedName>
</protein>
<keyword evidence="15" id="KW-1185">Reference proteome</keyword>
<evidence type="ECO:0000256" key="10">
    <source>
        <dbReference type="ARBA" id="ARBA00023136"/>
    </source>
</evidence>
<dbReference type="EMBL" id="CAUYUJ010006213">
    <property type="protein sequence ID" value="CAK0816514.1"/>
    <property type="molecule type" value="Genomic_DNA"/>
</dbReference>
<evidence type="ECO:0000256" key="6">
    <source>
        <dbReference type="ARBA" id="ARBA00022882"/>
    </source>
</evidence>
<evidence type="ECO:0000256" key="4">
    <source>
        <dbReference type="ARBA" id="ARBA00022692"/>
    </source>
</evidence>
<comment type="caution">
    <text evidence="14">The sequence shown here is derived from an EMBL/GenBank/DDBJ whole genome shotgun (WGS) entry which is preliminary data.</text>
</comment>
<dbReference type="InterPro" id="IPR028325">
    <property type="entry name" value="VG_K_chnl"/>
</dbReference>
<keyword evidence="6" id="KW-0851">Voltage-gated channel</keyword>
<name>A0ABN9REV1_9DINO</name>
<keyword evidence="10 12" id="KW-0472">Membrane</keyword>
<dbReference type="InterPro" id="IPR005821">
    <property type="entry name" value="Ion_trans_dom"/>
</dbReference>
<dbReference type="PANTHER" id="PTHR11537">
    <property type="entry name" value="VOLTAGE-GATED POTASSIUM CHANNEL"/>
    <property type="match status" value="1"/>
</dbReference>
<comment type="subcellular location">
    <subcellularLocation>
        <location evidence="1">Membrane</location>
        <topology evidence="1">Multi-pass membrane protein</topology>
    </subcellularLocation>
</comment>
<keyword evidence="11" id="KW-0407">Ion channel</keyword>
<organism evidence="14 15">
    <name type="scientific">Prorocentrum cordatum</name>
    <dbReference type="NCBI Taxonomy" id="2364126"/>
    <lineage>
        <taxon>Eukaryota</taxon>
        <taxon>Sar</taxon>
        <taxon>Alveolata</taxon>
        <taxon>Dinophyceae</taxon>
        <taxon>Prorocentrales</taxon>
        <taxon>Prorocentraceae</taxon>
        <taxon>Prorocentrum</taxon>
    </lineage>
</organism>
<keyword evidence="4 12" id="KW-0812">Transmembrane</keyword>
<dbReference type="PANTHER" id="PTHR11537:SF254">
    <property type="entry name" value="POTASSIUM VOLTAGE-GATED CHANNEL PROTEIN SHAB"/>
    <property type="match status" value="1"/>
</dbReference>
<keyword evidence="5" id="KW-0631">Potassium channel</keyword>
<keyword evidence="7" id="KW-0630">Potassium</keyword>
<evidence type="ECO:0000256" key="1">
    <source>
        <dbReference type="ARBA" id="ARBA00004141"/>
    </source>
</evidence>
<keyword evidence="9" id="KW-0406">Ion transport</keyword>
<keyword evidence="2" id="KW-0813">Transport</keyword>
<feature type="transmembrane region" description="Helical" evidence="12">
    <location>
        <begin position="323"/>
        <end position="345"/>
    </location>
</feature>
<dbReference type="InterPro" id="IPR027359">
    <property type="entry name" value="Volt_channel_dom_sf"/>
</dbReference>
<evidence type="ECO:0000256" key="5">
    <source>
        <dbReference type="ARBA" id="ARBA00022826"/>
    </source>
</evidence>
<evidence type="ECO:0000313" key="15">
    <source>
        <dbReference type="Proteomes" id="UP001189429"/>
    </source>
</evidence>
<evidence type="ECO:0000259" key="13">
    <source>
        <dbReference type="Pfam" id="PF00520"/>
    </source>
</evidence>
<evidence type="ECO:0000313" key="14">
    <source>
        <dbReference type="EMBL" id="CAK0816514.1"/>
    </source>
</evidence>
<feature type="transmembrane region" description="Helical" evidence="12">
    <location>
        <begin position="253"/>
        <end position="272"/>
    </location>
</feature>
<dbReference type="Gene3D" id="1.20.120.350">
    <property type="entry name" value="Voltage-gated potassium channels. Chain C"/>
    <property type="match status" value="1"/>
</dbReference>
<keyword evidence="3" id="KW-0633">Potassium transport</keyword>
<feature type="domain" description="Ion transport" evidence="13">
    <location>
        <begin position="121"/>
        <end position="354"/>
    </location>
</feature>
<dbReference type="Proteomes" id="UP001189429">
    <property type="component" value="Unassembled WGS sequence"/>
</dbReference>
<feature type="transmembrane region" description="Helical" evidence="12">
    <location>
        <begin position="186"/>
        <end position="206"/>
    </location>
</feature>
<evidence type="ECO:0000256" key="3">
    <source>
        <dbReference type="ARBA" id="ARBA00022538"/>
    </source>
</evidence>
<dbReference type="Pfam" id="PF00520">
    <property type="entry name" value="Ion_trans"/>
    <property type="match status" value="1"/>
</dbReference>
<gene>
    <name evidence="14" type="ORF">PCOR1329_LOCUS19454</name>
</gene>
<reference evidence="14" key="1">
    <citation type="submission" date="2023-10" db="EMBL/GenBank/DDBJ databases">
        <authorList>
            <person name="Chen Y."/>
            <person name="Shah S."/>
            <person name="Dougan E. K."/>
            <person name="Thang M."/>
            <person name="Chan C."/>
        </authorList>
    </citation>
    <scope>NUCLEOTIDE SEQUENCE [LARGE SCALE GENOMIC DNA]</scope>
</reference>
<evidence type="ECO:0000256" key="8">
    <source>
        <dbReference type="ARBA" id="ARBA00022989"/>
    </source>
</evidence>
<evidence type="ECO:0000256" key="11">
    <source>
        <dbReference type="ARBA" id="ARBA00023303"/>
    </source>
</evidence>
<proteinExistence type="predicted"/>
<evidence type="ECO:0000256" key="9">
    <source>
        <dbReference type="ARBA" id="ARBA00023065"/>
    </source>
</evidence>
<evidence type="ECO:0000256" key="12">
    <source>
        <dbReference type="SAM" id="Phobius"/>
    </source>
</evidence>